<dbReference type="Gene3D" id="3.40.50.1820">
    <property type="entry name" value="alpha/beta hydrolase"/>
    <property type="match status" value="1"/>
</dbReference>
<evidence type="ECO:0000313" key="2">
    <source>
        <dbReference type="Proteomes" id="UP000256952"/>
    </source>
</evidence>
<evidence type="ECO:0008006" key="3">
    <source>
        <dbReference type="Google" id="ProtNLM"/>
    </source>
</evidence>
<organism evidence="1 2">
    <name type="scientific">Cupriavidus taiwanensis</name>
    <dbReference type="NCBI Taxonomy" id="164546"/>
    <lineage>
        <taxon>Bacteria</taxon>
        <taxon>Pseudomonadati</taxon>
        <taxon>Pseudomonadota</taxon>
        <taxon>Betaproteobacteria</taxon>
        <taxon>Burkholderiales</taxon>
        <taxon>Burkholderiaceae</taxon>
        <taxon>Cupriavidus</taxon>
    </lineage>
</organism>
<dbReference type="Proteomes" id="UP000256952">
    <property type="component" value="Chromosome CBM2613_a"/>
</dbReference>
<protein>
    <recommendedName>
        <fullName evidence="3">Alpha/beta hydrolase</fullName>
    </recommendedName>
</protein>
<dbReference type="AlphaFoldDB" id="A0A976AU75"/>
<evidence type="ECO:0000313" key="1">
    <source>
        <dbReference type="EMBL" id="SOZ54512.1"/>
    </source>
</evidence>
<gene>
    <name evidence="1" type="ORF">CBM2613_A160028</name>
</gene>
<dbReference type="SUPFAM" id="SSF53474">
    <property type="entry name" value="alpha/beta-Hydrolases"/>
    <property type="match status" value="1"/>
</dbReference>
<reference evidence="1 2" key="1">
    <citation type="submission" date="2018-01" db="EMBL/GenBank/DDBJ databases">
        <authorList>
            <person name="Clerissi C."/>
        </authorList>
    </citation>
    <scope>NUCLEOTIDE SEQUENCE [LARGE SCALE GENOMIC DNA]</scope>
    <source>
        <strain evidence="1">Cupriavidus taiwanensis STM 8556</strain>
    </source>
</reference>
<comment type="caution">
    <text evidence="1">The sequence shown here is derived from an EMBL/GenBank/DDBJ whole genome shotgun (WGS) entry which is preliminary data.</text>
</comment>
<name>A0A976AU75_9BURK</name>
<proteinExistence type="predicted"/>
<dbReference type="InterPro" id="IPR029058">
    <property type="entry name" value="AB_hydrolase_fold"/>
</dbReference>
<sequence length="63" mass="7335">MPQLPPYRCCARLLRRFARPCRGHLVHPLGESLFAEHPRAGHWLQQEAPDFVNSALIEFLRDL</sequence>
<accession>A0A976AU75</accession>
<dbReference type="EMBL" id="OFTH01000008">
    <property type="protein sequence ID" value="SOZ54512.1"/>
    <property type="molecule type" value="Genomic_DNA"/>
</dbReference>